<keyword evidence="4" id="KW-1185">Reference proteome</keyword>
<accession>A0ABP0RX52</accession>
<dbReference type="Proteomes" id="UP001642484">
    <property type="component" value="Unassembled WGS sequence"/>
</dbReference>
<keyword evidence="1" id="KW-0812">Transmembrane</keyword>
<sequence>MTTASSAGLLGFCFLASQVFAYRDKVNSLGHAYLTLESPQGSKASPDAMPVLLLWFVVFDMVFLYLSNTSYTLMRENFFRMVSHTISIFCALLMEMAVSDLLVQGLVDFCGESPTHTVAEVIVHILLFPAWFFAITFTTWWVQESGDSVFALGGCVAHATAFVGIDLFVHVNDLLVDTFTEQGTFSISNLMLGNHLAGPLLAVLTCKLFSVMSHWVRRKKLMNVMEQKKAEECHGCAWASEAFHCELECSSILAGFIFRQALLIVVQCRPPKHNGDIEVPLAGPVMFLTIGALLSAKSLLAALSWKSNLKTFLQLLMGMAACWCFMSLIMYDIKQNIAKTDHRWLVLVAVVSAIAVSAMFIVGYMADWRLLKTSQQQDLVVVCGIATGLAWEKSFAWAIREVIEHDGLSYNKYALDMIRLGSSEVADFTRRMKLLEVWAYIGMLAVIMPAWLWYIVPLANPHKEAAAV</sequence>
<feature type="transmembrane region" description="Helical" evidence="1">
    <location>
        <begin position="121"/>
        <end position="142"/>
    </location>
</feature>
<feature type="signal peptide" evidence="2">
    <location>
        <begin position="1"/>
        <end position="21"/>
    </location>
</feature>
<keyword evidence="1" id="KW-1133">Transmembrane helix</keyword>
<evidence type="ECO:0000313" key="3">
    <source>
        <dbReference type="EMBL" id="CAK9105209.1"/>
    </source>
</evidence>
<feature type="transmembrane region" description="Helical" evidence="1">
    <location>
        <begin position="149"/>
        <end position="169"/>
    </location>
</feature>
<proteinExistence type="predicted"/>
<feature type="transmembrane region" description="Helical" evidence="1">
    <location>
        <begin position="78"/>
        <end position="98"/>
    </location>
</feature>
<feature type="transmembrane region" description="Helical" evidence="1">
    <location>
        <begin position="279"/>
        <end position="300"/>
    </location>
</feature>
<evidence type="ECO:0000313" key="4">
    <source>
        <dbReference type="Proteomes" id="UP001642484"/>
    </source>
</evidence>
<feature type="chain" id="PRO_5045273615" evidence="2">
    <location>
        <begin position="22"/>
        <end position="468"/>
    </location>
</feature>
<comment type="caution">
    <text evidence="3">The sequence shown here is derived from an EMBL/GenBank/DDBJ whole genome shotgun (WGS) entry which is preliminary data.</text>
</comment>
<feature type="transmembrane region" description="Helical" evidence="1">
    <location>
        <begin position="437"/>
        <end position="456"/>
    </location>
</feature>
<evidence type="ECO:0000256" key="1">
    <source>
        <dbReference type="SAM" id="Phobius"/>
    </source>
</evidence>
<reference evidence="3 4" key="1">
    <citation type="submission" date="2024-02" db="EMBL/GenBank/DDBJ databases">
        <authorList>
            <person name="Chen Y."/>
            <person name="Shah S."/>
            <person name="Dougan E. K."/>
            <person name="Thang M."/>
            <person name="Chan C."/>
        </authorList>
    </citation>
    <scope>NUCLEOTIDE SEQUENCE [LARGE SCALE GENOMIC DNA]</scope>
</reference>
<keyword evidence="2" id="KW-0732">Signal</keyword>
<dbReference type="EMBL" id="CAXAMN010026695">
    <property type="protein sequence ID" value="CAK9105209.1"/>
    <property type="molecule type" value="Genomic_DNA"/>
</dbReference>
<feature type="transmembrane region" description="Helical" evidence="1">
    <location>
        <begin position="345"/>
        <end position="366"/>
    </location>
</feature>
<keyword evidence="1" id="KW-0472">Membrane</keyword>
<organism evidence="3 4">
    <name type="scientific">Durusdinium trenchii</name>
    <dbReference type="NCBI Taxonomy" id="1381693"/>
    <lineage>
        <taxon>Eukaryota</taxon>
        <taxon>Sar</taxon>
        <taxon>Alveolata</taxon>
        <taxon>Dinophyceae</taxon>
        <taxon>Suessiales</taxon>
        <taxon>Symbiodiniaceae</taxon>
        <taxon>Durusdinium</taxon>
    </lineage>
</organism>
<evidence type="ECO:0000256" key="2">
    <source>
        <dbReference type="SAM" id="SignalP"/>
    </source>
</evidence>
<protein>
    <submittedName>
        <fullName evidence="3">Uncharacterized protein</fullName>
    </submittedName>
</protein>
<feature type="transmembrane region" description="Helical" evidence="1">
    <location>
        <begin position="312"/>
        <end position="333"/>
    </location>
</feature>
<feature type="transmembrane region" description="Helical" evidence="1">
    <location>
        <begin position="48"/>
        <end position="66"/>
    </location>
</feature>
<name>A0ABP0RX52_9DINO</name>
<gene>
    <name evidence="3" type="ORF">CCMP2556_LOCUS49259</name>
</gene>
<feature type="transmembrane region" description="Helical" evidence="1">
    <location>
        <begin position="196"/>
        <end position="216"/>
    </location>
</feature>